<protein>
    <submittedName>
        <fullName evidence="2">GNAT family N-acetyltransferase</fullName>
    </submittedName>
</protein>
<name>A0AAD0W8P1_9NEIS</name>
<proteinExistence type="predicted"/>
<organism evidence="2 3">
    <name type="scientific">Chromobacterium rhizoryzae</name>
    <dbReference type="NCBI Taxonomy" id="1778675"/>
    <lineage>
        <taxon>Bacteria</taxon>
        <taxon>Pseudomonadati</taxon>
        <taxon>Pseudomonadota</taxon>
        <taxon>Betaproteobacteria</taxon>
        <taxon>Neisseriales</taxon>
        <taxon>Chromobacteriaceae</taxon>
        <taxon>Chromobacterium</taxon>
    </lineage>
</organism>
<reference evidence="2 3" key="1">
    <citation type="submission" date="2018-08" db="EMBL/GenBank/DDBJ databases">
        <title>Complete genome sequence of JP2-74.</title>
        <authorList>
            <person name="Wu L."/>
        </authorList>
    </citation>
    <scope>NUCLEOTIDE SEQUENCE [LARGE SCALE GENOMIC DNA]</scope>
    <source>
        <strain evidence="2 3">JP2-74</strain>
    </source>
</reference>
<evidence type="ECO:0000313" key="2">
    <source>
        <dbReference type="EMBL" id="AXT46556.1"/>
    </source>
</evidence>
<keyword evidence="3" id="KW-1185">Reference proteome</keyword>
<gene>
    <name evidence="2" type="ORF">D1345_10315</name>
</gene>
<dbReference type="InterPro" id="IPR016181">
    <property type="entry name" value="Acyl_CoA_acyltransferase"/>
</dbReference>
<evidence type="ECO:0000259" key="1">
    <source>
        <dbReference type="Pfam" id="PF13480"/>
    </source>
</evidence>
<dbReference type="KEGG" id="crz:D1345_10315"/>
<dbReference type="Proteomes" id="UP000259465">
    <property type="component" value="Chromosome"/>
</dbReference>
<dbReference type="Gene3D" id="3.40.630.30">
    <property type="match status" value="1"/>
</dbReference>
<dbReference type="AlphaFoldDB" id="A0AAD0W8P1"/>
<feature type="domain" description="BioF2-like acetyltransferase" evidence="1">
    <location>
        <begin position="227"/>
        <end position="364"/>
    </location>
</feature>
<dbReference type="SUPFAM" id="SSF55729">
    <property type="entry name" value="Acyl-CoA N-acyltransferases (Nat)"/>
    <property type="match status" value="1"/>
</dbReference>
<dbReference type="InterPro" id="IPR038740">
    <property type="entry name" value="BioF2-like_GNAT_dom"/>
</dbReference>
<dbReference type="RefSeq" id="WP_052052191.1">
    <property type="nucleotide sequence ID" value="NZ_CP031968.1"/>
</dbReference>
<dbReference type="GeneID" id="58559822"/>
<evidence type="ECO:0000313" key="3">
    <source>
        <dbReference type="Proteomes" id="UP000259465"/>
    </source>
</evidence>
<accession>A0AAD0W8P1</accession>
<dbReference type="EMBL" id="CP031968">
    <property type="protein sequence ID" value="AXT46556.1"/>
    <property type="molecule type" value="Genomic_DNA"/>
</dbReference>
<dbReference type="Pfam" id="PF13480">
    <property type="entry name" value="Acetyltransf_6"/>
    <property type="match status" value="1"/>
</dbReference>
<sequence>MSKKIKQLARQLGDGWKLRRRLRQASALNFAFSERIDFLNGQHWDQLAARHGLLMSRDYWRALEQSGLANFDVRYALAYRDGEPVAAVAMQLLEVSLETMHAHPGPRPEGSLRAALAQNLKPKLRQRLLVCGNMLSYGLDGAAFAEDLDPQTRWQAVAEMLYRIRRAEKLNGQIDFVLVKDMDETAREDSRALGKLSYSTLETEPNMVLPLAEDWRVYDDYLAGMTSKYRSGIRQQIFKPIEAAGCEIGVMTPQQVDAQAERMQLLYLAVQDNATLRPVTVSAEYWRRMAALGPERAELRGLWRDGALLGFLLILKNGEEITAAQIGFDRAAAKELPLYLRLLHSAIESALAAGGRRVIFGRTALEPKARMGCRPVPTSLWIRHRQPMLNSLIRSSFGIVQHEDAPTINPFKK</sequence>